<organism evidence="1">
    <name type="scientific">Arundo donax</name>
    <name type="common">Giant reed</name>
    <name type="synonym">Donax arundinaceus</name>
    <dbReference type="NCBI Taxonomy" id="35708"/>
    <lineage>
        <taxon>Eukaryota</taxon>
        <taxon>Viridiplantae</taxon>
        <taxon>Streptophyta</taxon>
        <taxon>Embryophyta</taxon>
        <taxon>Tracheophyta</taxon>
        <taxon>Spermatophyta</taxon>
        <taxon>Magnoliopsida</taxon>
        <taxon>Liliopsida</taxon>
        <taxon>Poales</taxon>
        <taxon>Poaceae</taxon>
        <taxon>PACMAD clade</taxon>
        <taxon>Arundinoideae</taxon>
        <taxon>Arundineae</taxon>
        <taxon>Arundo</taxon>
    </lineage>
</organism>
<protein>
    <submittedName>
        <fullName evidence="1">Uncharacterized protein</fullName>
    </submittedName>
</protein>
<accession>A0A0A9C2Y9</accession>
<reference evidence="1" key="1">
    <citation type="submission" date="2014-09" db="EMBL/GenBank/DDBJ databases">
        <authorList>
            <person name="Magalhaes I.L.F."/>
            <person name="Oliveira U."/>
            <person name="Santos F.R."/>
            <person name="Vidigal T.H.D.A."/>
            <person name="Brescovit A.D."/>
            <person name="Santos A.J."/>
        </authorList>
    </citation>
    <scope>NUCLEOTIDE SEQUENCE</scope>
    <source>
        <tissue evidence="1">Shoot tissue taken approximately 20 cm above the soil surface</tissue>
    </source>
</reference>
<evidence type="ECO:0000313" key="1">
    <source>
        <dbReference type="EMBL" id="JAD65917.1"/>
    </source>
</evidence>
<reference evidence="1" key="2">
    <citation type="journal article" date="2015" name="Data Brief">
        <title>Shoot transcriptome of the giant reed, Arundo donax.</title>
        <authorList>
            <person name="Barrero R.A."/>
            <person name="Guerrero F.D."/>
            <person name="Moolhuijzen P."/>
            <person name="Goolsby J.A."/>
            <person name="Tidwell J."/>
            <person name="Bellgard S.E."/>
            <person name="Bellgard M.I."/>
        </authorList>
    </citation>
    <scope>NUCLEOTIDE SEQUENCE</scope>
    <source>
        <tissue evidence="1">Shoot tissue taken approximately 20 cm above the soil surface</tissue>
    </source>
</reference>
<proteinExistence type="predicted"/>
<name>A0A0A9C2Y9_ARUDO</name>
<dbReference type="EMBL" id="GBRH01231978">
    <property type="protein sequence ID" value="JAD65917.1"/>
    <property type="molecule type" value="Transcribed_RNA"/>
</dbReference>
<dbReference type="AlphaFoldDB" id="A0A0A9C2Y9"/>
<sequence>MRSTARSGISKATVQLSAATYHRKFANFDLVAILQRI</sequence>